<name>A0A1I2QQM2_9CORY</name>
<feature type="compositionally biased region" description="Low complexity" evidence="5">
    <location>
        <begin position="28"/>
        <end position="57"/>
    </location>
</feature>
<protein>
    <submittedName>
        <fullName evidence="8">Iron complex transport system substrate-binding protein</fullName>
    </submittedName>
</protein>
<dbReference type="Pfam" id="PF01497">
    <property type="entry name" value="Peripla_BP_2"/>
    <property type="match status" value="1"/>
</dbReference>
<evidence type="ECO:0000313" key="8">
    <source>
        <dbReference type="EMBL" id="SFG30598.1"/>
    </source>
</evidence>
<evidence type="ECO:0000256" key="3">
    <source>
        <dbReference type="ARBA" id="ARBA00022448"/>
    </source>
</evidence>
<comment type="similarity">
    <text evidence="2">Belongs to the bacterial solute-binding protein 8 family.</text>
</comment>
<dbReference type="Proteomes" id="UP000199065">
    <property type="component" value="Unassembled WGS sequence"/>
</dbReference>
<evidence type="ECO:0000256" key="1">
    <source>
        <dbReference type="ARBA" id="ARBA00004196"/>
    </source>
</evidence>
<dbReference type="InterPro" id="IPR051313">
    <property type="entry name" value="Bact_iron-sidero_bind"/>
</dbReference>
<dbReference type="SUPFAM" id="SSF53807">
    <property type="entry name" value="Helical backbone' metal receptor"/>
    <property type="match status" value="1"/>
</dbReference>
<dbReference type="GO" id="GO:1901678">
    <property type="term" value="P:iron coordination entity transport"/>
    <property type="evidence" value="ECO:0007669"/>
    <property type="project" value="UniProtKB-ARBA"/>
</dbReference>
<evidence type="ECO:0000256" key="6">
    <source>
        <dbReference type="SAM" id="SignalP"/>
    </source>
</evidence>
<dbReference type="EMBL" id="FOPJ01000002">
    <property type="protein sequence ID" value="SFG30598.1"/>
    <property type="molecule type" value="Genomic_DNA"/>
</dbReference>
<evidence type="ECO:0000259" key="7">
    <source>
        <dbReference type="PROSITE" id="PS50983"/>
    </source>
</evidence>
<keyword evidence="3" id="KW-0813">Transport</keyword>
<feature type="domain" description="Fe/B12 periplasmic-binding" evidence="7">
    <location>
        <begin position="68"/>
        <end position="339"/>
    </location>
</feature>
<dbReference type="AlphaFoldDB" id="A0A1I2QQM2"/>
<evidence type="ECO:0000256" key="5">
    <source>
        <dbReference type="SAM" id="MobiDB-lite"/>
    </source>
</evidence>
<dbReference type="GO" id="GO:0030288">
    <property type="term" value="C:outer membrane-bounded periplasmic space"/>
    <property type="evidence" value="ECO:0007669"/>
    <property type="project" value="TreeGrafter"/>
</dbReference>
<feature type="chain" id="PRO_5038664321" evidence="6">
    <location>
        <begin position="19"/>
        <end position="339"/>
    </location>
</feature>
<sequence length="339" mass="36100">MSLALRRTTVGVASLAIAATSLVGCSNSESDSTSTSTTTSTSAAEATTTTTESSSAAADKKDEKSGKKAIVMEYGAADTLASLGLEDHIAAISTVNGKLPKPLEGLQSKIGEDGIKDLGSLKQPKLDVIADLSPDVIYYGARGRKIKDEFSKLSDNVYYTQAEGKDGKTFFESNRENVEQVAKDFGVMDKAEPKLAEIDKLVDEVKAKSADAGTALILMTTGGKVSAYGADDGWYGFIYNDLGFKPAGDIVNSDVHGNTISWEQLAELNPDHVFVFDRDAAIGNEGESAEQILDNEIFKQTNAAKNGNVHYLEPQNWYLVGGGLDAMKSMVTEVKDALK</sequence>
<reference evidence="8 9" key="1">
    <citation type="submission" date="2016-10" db="EMBL/GenBank/DDBJ databases">
        <authorList>
            <person name="de Groot N.N."/>
        </authorList>
    </citation>
    <scope>NUCLEOTIDE SEQUENCE [LARGE SCALE GENOMIC DNA]</scope>
    <source>
        <strain>J11</strain>
        <strain evidence="9">PG 39</strain>
    </source>
</reference>
<feature type="region of interest" description="Disordered" evidence="5">
    <location>
        <begin position="25"/>
        <end position="62"/>
    </location>
</feature>
<dbReference type="RefSeq" id="WP_092284189.1">
    <property type="nucleotide sequence ID" value="NZ_FOPJ01000002.1"/>
</dbReference>
<evidence type="ECO:0000313" key="9">
    <source>
        <dbReference type="Proteomes" id="UP000199065"/>
    </source>
</evidence>
<accession>A0A1I2QQM2</accession>
<proteinExistence type="inferred from homology"/>
<organism evidence="8 9">
    <name type="scientific">Corynebacterium spheniscorum</name>
    <dbReference type="NCBI Taxonomy" id="185761"/>
    <lineage>
        <taxon>Bacteria</taxon>
        <taxon>Bacillati</taxon>
        <taxon>Actinomycetota</taxon>
        <taxon>Actinomycetes</taxon>
        <taxon>Mycobacteriales</taxon>
        <taxon>Corynebacteriaceae</taxon>
        <taxon>Corynebacterium</taxon>
    </lineage>
</organism>
<evidence type="ECO:0000256" key="4">
    <source>
        <dbReference type="ARBA" id="ARBA00022729"/>
    </source>
</evidence>
<keyword evidence="9" id="KW-1185">Reference proteome</keyword>
<feature type="signal peptide" evidence="6">
    <location>
        <begin position="1"/>
        <end position="18"/>
    </location>
</feature>
<dbReference type="Gene3D" id="3.40.50.1980">
    <property type="entry name" value="Nitrogenase molybdenum iron protein domain"/>
    <property type="match status" value="2"/>
</dbReference>
<gene>
    <name evidence="8" type="ORF">SAMN05660282_00573</name>
</gene>
<dbReference type="PANTHER" id="PTHR30532:SF28">
    <property type="entry name" value="PETROBACTIN-BINDING PROTEIN YCLQ"/>
    <property type="match status" value="1"/>
</dbReference>
<dbReference type="STRING" id="185761.SAMN05660282_00573"/>
<dbReference type="PROSITE" id="PS50983">
    <property type="entry name" value="FE_B12_PBP"/>
    <property type="match status" value="1"/>
</dbReference>
<dbReference type="PROSITE" id="PS51257">
    <property type="entry name" value="PROKAR_LIPOPROTEIN"/>
    <property type="match status" value="1"/>
</dbReference>
<comment type="subcellular location">
    <subcellularLocation>
        <location evidence="1">Cell envelope</location>
    </subcellularLocation>
</comment>
<dbReference type="PANTHER" id="PTHR30532">
    <property type="entry name" value="IRON III DICITRATE-BINDING PERIPLASMIC PROTEIN"/>
    <property type="match status" value="1"/>
</dbReference>
<dbReference type="OrthoDB" id="9797850at2"/>
<dbReference type="InterPro" id="IPR002491">
    <property type="entry name" value="ABC_transptr_periplasmic_BD"/>
</dbReference>
<evidence type="ECO:0000256" key="2">
    <source>
        <dbReference type="ARBA" id="ARBA00008814"/>
    </source>
</evidence>
<keyword evidence="4 6" id="KW-0732">Signal</keyword>